<feature type="domain" description="Endonuclease/exonuclease/phosphatase" evidence="2">
    <location>
        <begin position="55"/>
        <end position="262"/>
    </location>
</feature>
<keyword evidence="1" id="KW-1133">Transmembrane helix</keyword>
<accession>A0ABU0DXW4</accession>
<gene>
    <name evidence="3" type="ORF">J2S15_000142</name>
</gene>
<feature type="transmembrane region" description="Helical" evidence="1">
    <location>
        <begin position="7"/>
        <end position="29"/>
    </location>
</feature>
<dbReference type="SUPFAM" id="SSF56219">
    <property type="entry name" value="DNase I-like"/>
    <property type="match status" value="1"/>
</dbReference>
<dbReference type="PANTHER" id="PTHR14859">
    <property type="entry name" value="CALCOFLUOR WHITE HYPERSENSITIVE PROTEIN PRECURSOR"/>
    <property type="match status" value="1"/>
</dbReference>
<name>A0ABU0DXW4_9FIRM</name>
<dbReference type="GO" id="GO:0016787">
    <property type="term" value="F:hydrolase activity"/>
    <property type="evidence" value="ECO:0007669"/>
    <property type="project" value="UniProtKB-KW"/>
</dbReference>
<dbReference type="GO" id="GO:0004519">
    <property type="term" value="F:endonuclease activity"/>
    <property type="evidence" value="ECO:0007669"/>
    <property type="project" value="UniProtKB-KW"/>
</dbReference>
<keyword evidence="3" id="KW-0378">Hydrolase</keyword>
<evidence type="ECO:0000256" key="1">
    <source>
        <dbReference type="SAM" id="Phobius"/>
    </source>
</evidence>
<dbReference type="Pfam" id="PF03372">
    <property type="entry name" value="Exo_endo_phos"/>
    <property type="match status" value="1"/>
</dbReference>
<dbReference type="PANTHER" id="PTHR14859:SF15">
    <property type="entry name" value="ENDONUCLEASE_EXONUCLEASE_PHOSPHATASE DOMAIN-CONTAINING PROTEIN"/>
    <property type="match status" value="1"/>
</dbReference>
<sequence length="273" mass="31714">MKKKTKIILIISFVIVFMTSFLLFCFWRYRDRDYTITIQDQEVSNQEVPETLNIATYNVKLLNNGSDLDKFINDIEGLDLDIIALQEVDQNAGRSNDMDMVKEMAEGAGYEYYYFYESMWLFDGSYGLGIISKYPILEVTSTELPAGTFSEPRILAGAKIDVNGEILHIYNTHLNYFNRGIRDSQVDAITDIMKNQENTIFMGDMNNFFVEDIYTIDGFQSLNTKDRTFVTFRESAFTDNIYYSDNLEVTDIIVTDTSFSDHRLFWCVVRLEK</sequence>
<proteinExistence type="predicted"/>
<dbReference type="InterPro" id="IPR036691">
    <property type="entry name" value="Endo/exonu/phosph_ase_sf"/>
</dbReference>
<protein>
    <submittedName>
        <fullName evidence="3">Endonuclease/exonuclease/phosphatase family metal-dependent hydrolase</fullName>
    </submittedName>
</protein>
<organism evidence="3 4">
    <name type="scientific">Breznakia pachnodae</name>
    <dbReference type="NCBI Taxonomy" id="265178"/>
    <lineage>
        <taxon>Bacteria</taxon>
        <taxon>Bacillati</taxon>
        <taxon>Bacillota</taxon>
        <taxon>Erysipelotrichia</taxon>
        <taxon>Erysipelotrichales</taxon>
        <taxon>Erysipelotrichaceae</taxon>
        <taxon>Breznakia</taxon>
    </lineage>
</organism>
<comment type="caution">
    <text evidence="3">The sequence shown here is derived from an EMBL/GenBank/DDBJ whole genome shotgun (WGS) entry which is preliminary data.</text>
</comment>
<dbReference type="Proteomes" id="UP001230220">
    <property type="component" value="Unassembled WGS sequence"/>
</dbReference>
<evidence type="ECO:0000313" key="4">
    <source>
        <dbReference type="Proteomes" id="UP001230220"/>
    </source>
</evidence>
<keyword evidence="3" id="KW-0540">Nuclease</keyword>
<keyword evidence="4" id="KW-1185">Reference proteome</keyword>
<dbReference type="Gene3D" id="3.60.10.10">
    <property type="entry name" value="Endonuclease/exonuclease/phosphatase"/>
    <property type="match status" value="1"/>
</dbReference>
<evidence type="ECO:0000259" key="2">
    <source>
        <dbReference type="Pfam" id="PF03372"/>
    </source>
</evidence>
<keyword evidence="3" id="KW-0255">Endonuclease</keyword>
<evidence type="ECO:0000313" key="3">
    <source>
        <dbReference type="EMBL" id="MDQ0359411.1"/>
    </source>
</evidence>
<dbReference type="InterPro" id="IPR005135">
    <property type="entry name" value="Endo/exonuclease/phosphatase"/>
</dbReference>
<dbReference type="InterPro" id="IPR051916">
    <property type="entry name" value="GPI-anchor_lipid_remodeler"/>
</dbReference>
<keyword evidence="1" id="KW-0812">Transmembrane</keyword>
<dbReference type="RefSeq" id="WP_307404499.1">
    <property type="nucleotide sequence ID" value="NZ_JAUSUR010000001.1"/>
</dbReference>
<keyword evidence="1" id="KW-0472">Membrane</keyword>
<reference evidence="3 4" key="1">
    <citation type="submission" date="2023-07" db="EMBL/GenBank/DDBJ databases">
        <title>Genomic Encyclopedia of Type Strains, Phase IV (KMG-IV): sequencing the most valuable type-strain genomes for metagenomic binning, comparative biology and taxonomic classification.</title>
        <authorList>
            <person name="Goeker M."/>
        </authorList>
    </citation>
    <scope>NUCLEOTIDE SEQUENCE [LARGE SCALE GENOMIC DNA]</scope>
    <source>
        <strain evidence="3 4">DSM 16784</strain>
    </source>
</reference>
<dbReference type="EMBL" id="JAUSUR010000001">
    <property type="protein sequence ID" value="MDQ0359411.1"/>
    <property type="molecule type" value="Genomic_DNA"/>
</dbReference>